<accession>A0A1I3SUK1</accession>
<dbReference type="Pfam" id="PF12244">
    <property type="entry name" value="DUF3606"/>
    <property type="match status" value="1"/>
</dbReference>
<evidence type="ECO:0000256" key="1">
    <source>
        <dbReference type="SAM" id="MobiDB-lite"/>
    </source>
</evidence>
<evidence type="ECO:0000313" key="3">
    <source>
        <dbReference type="Proteomes" id="UP000198670"/>
    </source>
</evidence>
<evidence type="ECO:0000313" key="2">
    <source>
        <dbReference type="EMBL" id="SFJ61539.1"/>
    </source>
</evidence>
<proteinExistence type="predicted"/>
<name>A0A1I3SUK1_9SPHI</name>
<dbReference type="EMBL" id="FOQO01000011">
    <property type="protein sequence ID" value="SFJ61539.1"/>
    <property type="molecule type" value="Genomic_DNA"/>
</dbReference>
<protein>
    <recommendedName>
        <fullName evidence="4">DUF3606 domain-containing protein</fullName>
    </recommendedName>
</protein>
<feature type="region of interest" description="Disordered" evidence="1">
    <location>
        <begin position="24"/>
        <end position="47"/>
    </location>
</feature>
<keyword evidence="3" id="KW-1185">Reference proteome</keyword>
<dbReference type="STRING" id="1477437.SAMN05444682_111162"/>
<dbReference type="AlphaFoldDB" id="A0A1I3SUK1"/>
<evidence type="ECO:0008006" key="4">
    <source>
        <dbReference type="Google" id="ProtNLM"/>
    </source>
</evidence>
<reference evidence="2 3" key="1">
    <citation type="submission" date="2016-10" db="EMBL/GenBank/DDBJ databases">
        <authorList>
            <person name="de Groot N.N."/>
        </authorList>
    </citation>
    <scope>NUCLEOTIDE SEQUENCE [LARGE SCALE GENOMIC DNA]</scope>
    <source>
        <strain evidence="2 3">RK1</strain>
    </source>
</reference>
<organism evidence="2 3">
    <name type="scientific">Parapedobacter indicus</name>
    <dbReference type="NCBI Taxonomy" id="1477437"/>
    <lineage>
        <taxon>Bacteria</taxon>
        <taxon>Pseudomonadati</taxon>
        <taxon>Bacteroidota</taxon>
        <taxon>Sphingobacteriia</taxon>
        <taxon>Sphingobacteriales</taxon>
        <taxon>Sphingobacteriaceae</taxon>
        <taxon>Parapedobacter</taxon>
    </lineage>
</organism>
<feature type="compositionally biased region" description="Basic and acidic residues" evidence="1">
    <location>
        <begin position="33"/>
        <end position="47"/>
    </location>
</feature>
<gene>
    <name evidence="2" type="ORF">SAMN05444682_111162</name>
</gene>
<dbReference type="InterPro" id="IPR022037">
    <property type="entry name" value="DUF3606"/>
</dbReference>
<dbReference type="OrthoDB" id="965891at2"/>
<dbReference type="RefSeq" id="WP_090630345.1">
    <property type="nucleotide sequence ID" value="NZ_FOQO01000011.1"/>
</dbReference>
<sequence>MTDNKNKPYELCYLQEKFGVSPEGVQATMDAPGNDRDKVEQYLKQKR</sequence>
<dbReference type="Proteomes" id="UP000198670">
    <property type="component" value="Unassembled WGS sequence"/>
</dbReference>